<dbReference type="PANTHER" id="PTHR33270:SF6">
    <property type="entry name" value="OS02G0448600 PROTEIN"/>
    <property type="match status" value="1"/>
</dbReference>
<feature type="compositionally biased region" description="Basic residues" evidence="1">
    <location>
        <begin position="24"/>
        <end position="34"/>
    </location>
</feature>
<evidence type="ECO:0000256" key="1">
    <source>
        <dbReference type="SAM" id="MobiDB-lite"/>
    </source>
</evidence>
<dbReference type="InterPro" id="IPR003377">
    <property type="entry name" value="Cornichon"/>
</dbReference>
<comment type="caution">
    <text evidence="4">The sequence shown here is derived from an EMBL/GenBank/DDBJ whole genome shotgun (WGS) entry which is preliminary data.</text>
</comment>
<dbReference type="Pfam" id="PF23156">
    <property type="entry name" value="DUF7054"/>
    <property type="match status" value="1"/>
</dbReference>
<organism evidence="4 5">
    <name type="scientific">Phaseolus angularis</name>
    <name type="common">Azuki bean</name>
    <name type="synonym">Vigna angularis</name>
    <dbReference type="NCBI Taxonomy" id="3914"/>
    <lineage>
        <taxon>Eukaryota</taxon>
        <taxon>Viridiplantae</taxon>
        <taxon>Streptophyta</taxon>
        <taxon>Embryophyta</taxon>
        <taxon>Tracheophyta</taxon>
        <taxon>Spermatophyta</taxon>
        <taxon>Magnoliopsida</taxon>
        <taxon>eudicotyledons</taxon>
        <taxon>Gunneridae</taxon>
        <taxon>Pentapetalae</taxon>
        <taxon>rosids</taxon>
        <taxon>fabids</taxon>
        <taxon>Fabales</taxon>
        <taxon>Fabaceae</taxon>
        <taxon>Papilionoideae</taxon>
        <taxon>50 kb inversion clade</taxon>
        <taxon>NPAAA clade</taxon>
        <taxon>indigoferoid/millettioid clade</taxon>
        <taxon>Phaseoleae</taxon>
        <taxon>Vigna</taxon>
    </lineage>
</organism>
<protein>
    <submittedName>
        <fullName evidence="4">Protein cornichon-like protein</fullName>
    </submittedName>
</protein>
<dbReference type="InterPro" id="IPR040358">
    <property type="entry name" value="At4g22758-like"/>
</dbReference>
<feature type="region of interest" description="Disordered" evidence="1">
    <location>
        <begin position="1"/>
        <end position="34"/>
    </location>
</feature>
<dbReference type="InterPro" id="IPR055482">
    <property type="entry name" value="DUF7054"/>
</dbReference>
<reference evidence="4 5" key="1">
    <citation type="submission" date="2020-05" db="EMBL/GenBank/DDBJ databases">
        <title>Vigna angularis (adzuki bean) Var. LongXiaoDou No. 4 denovo assembly.</title>
        <authorList>
            <person name="Xiang H."/>
        </authorList>
    </citation>
    <scope>NUCLEOTIDE SEQUENCE [LARGE SCALE GENOMIC DNA]</scope>
    <source>
        <tissue evidence="4">Leaf</tissue>
    </source>
</reference>
<name>A0A8T0JIG4_PHAAN</name>
<sequence>MPPRISSPIGSARRNKPRQPLPSPHRRTNNKPKHVKVLKRCSSAPLLTRRENGDADGHYWKSGRGSFFRPKTFSDAFLSSPSPFSSPRIHTKQIIKGYDKEAKVVVNVTVEGSPGPVRTMVKLGSSVDDTIKLVVDKYREEGRSPNINPSMTSSFELHHSHFSLQSLDKSEVIADVGSRSFYLRKNSSASILSSFHSGSAPQLVSRASTPSVPNPPPFFIHSFFARKISKILMCLADLEFDYINPYDSSSRINVVVLPEFATQAALWFFYLVTQHWIMALFCAPYLLFNIRLYRQRRHLIDVTEIFNQLHWEKKQRLVKFFYLVFTLFLSDDLLITGVAIVVDCLNYGVLQTPRSLP</sequence>
<keyword evidence="2" id="KW-0812">Transmembrane</keyword>
<dbReference type="SMART" id="SM01398">
    <property type="entry name" value="Cornichon"/>
    <property type="match status" value="1"/>
</dbReference>
<dbReference type="PANTHER" id="PTHR33270">
    <property type="entry name" value="BNAC05G50380D PROTEIN"/>
    <property type="match status" value="1"/>
</dbReference>
<dbReference type="Pfam" id="PF03311">
    <property type="entry name" value="Cornichon"/>
    <property type="match status" value="1"/>
</dbReference>
<dbReference type="EMBL" id="JABFOF010000010">
    <property type="protein sequence ID" value="KAG2375734.1"/>
    <property type="molecule type" value="Genomic_DNA"/>
</dbReference>
<feature type="domain" description="DUF7054" evidence="3">
    <location>
        <begin position="100"/>
        <end position="184"/>
    </location>
</feature>
<keyword evidence="2" id="KW-1133">Transmembrane helix</keyword>
<evidence type="ECO:0000256" key="2">
    <source>
        <dbReference type="SAM" id="Phobius"/>
    </source>
</evidence>
<dbReference type="GO" id="GO:0016192">
    <property type="term" value="P:vesicle-mediated transport"/>
    <property type="evidence" value="ECO:0007669"/>
    <property type="project" value="InterPro"/>
</dbReference>
<evidence type="ECO:0000313" key="4">
    <source>
        <dbReference type="EMBL" id="KAG2375734.1"/>
    </source>
</evidence>
<accession>A0A8T0JIG4</accession>
<keyword evidence="2" id="KW-0472">Membrane</keyword>
<gene>
    <name evidence="4" type="ORF">HKW66_Vig0161120</name>
</gene>
<dbReference type="Proteomes" id="UP000743370">
    <property type="component" value="Unassembled WGS sequence"/>
</dbReference>
<evidence type="ECO:0000313" key="5">
    <source>
        <dbReference type="Proteomes" id="UP000743370"/>
    </source>
</evidence>
<proteinExistence type="predicted"/>
<dbReference type="AlphaFoldDB" id="A0A8T0JIG4"/>
<feature type="transmembrane region" description="Helical" evidence="2">
    <location>
        <begin position="267"/>
        <end position="288"/>
    </location>
</feature>
<evidence type="ECO:0000259" key="3">
    <source>
        <dbReference type="Pfam" id="PF23156"/>
    </source>
</evidence>
<feature type="transmembrane region" description="Helical" evidence="2">
    <location>
        <begin position="320"/>
        <end position="342"/>
    </location>
</feature>